<evidence type="ECO:0000313" key="2">
    <source>
        <dbReference type="EMBL" id="UPU46025.1"/>
    </source>
</evidence>
<dbReference type="Proteomes" id="UP000831484">
    <property type="component" value="Chromosome"/>
</dbReference>
<protein>
    <submittedName>
        <fullName evidence="2">M23 family metallopeptidase</fullName>
    </submittedName>
</protein>
<dbReference type="EMBL" id="CP096563">
    <property type="protein sequence ID" value="UPU46025.1"/>
    <property type="molecule type" value="Genomic_DNA"/>
</dbReference>
<dbReference type="Gene3D" id="2.70.70.10">
    <property type="entry name" value="Glucose Permease (Domain IIA)"/>
    <property type="match status" value="1"/>
</dbReference>
<feature type="domain" description="M23ase beta-sheet core" evidence="1">
    <location>
        <begin position="23"/>
        <end position="82"/>
    </location>
</feature>
<dbReference type="AlphaFoldDB" id="A0AB38RLQ1"/>
<dbReference type="Pfam" id="PF01551">
    <property type="entry name" value="Peptidase_M23"/>
    <property type="match status" value="1"/>
</dbReference>
<dbReference type="InterPro" id="IPR016047">
    <property type="entry name" value="M23ase_b-sheet_dom"/>
</dbReference>
<name>A0AB38RLQ1_RHOSG</name>
<proteinExistence type="predicted"/>
<dbReference type="InterPro" id="IPR050570">
    <property type="entry name" value="Cell_wall_metabolism_enzyme"/>
</dbReference>
<dbReference type="CDD" id="cd12797">
    <property type="entry name" value="M23_peptidase"/>
    <property type="match status" value="1"/>
</dbReference>
<evidence type="ECO:0000259" key="1">
    <source>
        <dbReference type="Pfam" id="PF01551"/>
    </source>
</evidence>
<organism evidence="2 3">
    <name type="scientific">Rhodococcus qingshengii JCM 15477</name>
    <dbReference type="NCBI Taxonomy" id="1303681"/>
    <lineage>
        <taxon>Bacteria</taxon>
        <taxon>Bacillati</taxon>
        <taxon>Actinomycetota</taxon>
        <taxon>Actinomycetes</taxon>
        <taxon>Mycobacteriales</taxon>
        <taxon>Nocardiaceae</taxon>
        <taxon>Rhodococcus</taxon>
        <taxon>Rhodococcus erythropolis group</taxon>
    </lineage>
</organism>
<accession>A0AB38RLQ1</accession>
<reference evidence="3" key="1">
    <citation type="journal article" date="2022" name="Environ. Microbiol.">
        <title>Functional analysis, diversity, and distribution of carbendazim hydrolases MheI and CbmA, responsible for the initial step in carbendazim degradation.</title>
        <authorList>
            <person name="Zhang M."/>
            <person name="Bai X."/>
            <person name="Li Q."/>
            <person name="Zhang L."/>
            <person name="Zhu Q."/>
            <person name="Gao S."/>
            <person name="Ke Z."/>
            <person name="Jiang M."/>
            <person name="Hu J."/>
            <person name="Qiu J."/>
            <person name="Hong Q."/>
        </authorList>
    </citation>
    <scope>NUCLEOTIDE SEQUENCE [LARGE SCALE GENOMIC DNA]</scope>
    <source>
        <strain evidence="3">djl-6</strain>
    </source>
</reference>
<keyword evidence="3" id="KW-1185">Reference proteome</keyword>
<dbReference type="PANTHER" id="PTHR21666:SF270">
    <property type="entry name" value="MUREIN HYDROLASE ACTIVATOR ENVC"/>
    <property type="match status" value="1"/>
</dbReference>
<gene>
    <name evidence="2" type="ORF">M0639_17175</name>
</gene>
<dbReference type="SUPFAM" id="SSF51261">
    <property type="entry name" value="Duplicated hybrid motif"/>
    <property type="match status" value="1"/>
</dbReference>
<dbReference type="GO" id="GO:0004222">
    <property type="term" value="F:metalloendopeptidase activity"/>
    <property type="evidence" value="ECO:0007669"/>
    <property type="project" value="TreeGrafter"/>
</dbReference>
<sequence>MGDGTISEVVTGCAPLTQDNSCGGGWGNHIVIDLGAGVGLRYAHMSDVSVSQGQQVKSGQPIGRMGNSGWSEGVHLHLEQLDMNNGRTQVDPSELLKKAGGWTNGQQVT</sequence>
<dbReference type="InterPro" id="IPR011055">
    <property type="entry name" value="Dup_hybrid_motif"/>
</dbReference>
<dbReference type="PANTHER" id="PTHR21666">
    <property type="entry name" value="PEPTIDASE-RELATED"/>
    <property type="match status" value="1"/>
</dbReference>
<evidence type="ECO:0000313" key="3">
    <source>
        <dbReference type="Proteomes" id="UP000831484"/>
    </source>
</evidence>